<keyword evidence="3" id="KW-1185">Reference proteome</keyword>
<dbReference type="EMBL" id="FXYX01000018">
    <property type="protein sequence ID" value="SMX91435.1"/>
    <property type="molecule type" value="Genomic_DNA"/>
</dbReference>
<dbReference type="Proteomes" id="UP000234382">
    <property type="component" value="Unassembled WGS sequence"/>
</dbReference>
<dbReference type="Pfam" id="PF13730">
    <property type="entry name" value="HTH_36"/>
    <property type="match status" value="1"/>
</dbReference>
<accession>A0A2H1JV71</accession>
<feature type="compositionally biased region" description="Polar residues" evidence="1">
    <location>
        <begin position="183"/>
        <end position="193"/>
    </location>
</feature>
<sequence>MAVEMITWARRQVFDLFELSGPERFILMLVADNASFDEESGLWSAFPSQSLLARESGFNERTVQRALKRFRDLGLVSVEVRYTAAGAKSGNMYRLHPEAVNEPIARTEAIPESATADRESGVENSVPGRESDGRSPGREIKSRQTVGSMKQGSPNRLSVGGYRTESRVPRAETDAGASLTVIEPSSSSVTTSERVGPQKRSAGAEAEKTTKIENEEIQRGEQSGQLGCIRVSNARGSVDLDKLVAVVDGQWPVALDRDRAVWLAEQIIGRSARTVGAPDAFIRRSLLNDGHDWWEAVSGRFGDHSGTVRTQGRSVGQEPKCPIRHHAESGWNARTCPGCRKQFDFPKLLDRSVYEALDADVRELVDRDQTVTVMETTSVNDRTTQASDRATG</sequence>
<gene>
    <name evidence="2" type="ORF">BI49514_02400</name>
</gene>
<evidence type="ECO:0000313" key="3">
    <source>
        <dbReference type="Proteomes" id="UP000234382"/>
    </source>
</evidence>
<evidence type="ECO:0000256" key="1">
    <source>
        <dbReference type="SAM" id="MobiDB-lite"/>
    </source>
</evidence>
<dbReference type="InterPro" id="IPR036388">
    <property type="entry name" value="WH-like_DNA-bd_sf"/>
</dbReference>
<feature type="compositionally biased region" description="Basic and acidic residues" evidence="1">
    <location>
        <begin position="164"/>
        <end position="173"/>
    </location>
</feature>
<reference evidence="3" key="1">
    <citation type="submission" date="2017-03" db="EMBL/GenBank/DDBJ databases">
        <authorList>
            <person name="Monnet C."/>
        </authorList>
    </citation>
    <scope>NUCLEOTIDE SEQUENCE [LARGE SCALE GENOMIC DNA]</scope>
    <source>
        <strain evidence="3">ATCC 49514</strain>
    </source>
</reference>
<organism evidence="2 3">
    <name type="scientific">Brevibacterium iodinum ATCC 49514</name>
    <dbReference type="NCBI Taxonomy" id="1255616"/>
    <lineage>
        <taxon>Bacteria</taxon>
        <taxon>Bacillati</taxon>
        <taxon>Actinomycetota</taxon>
        <taxon>Actinomycetes</taxon>
        <taxon>Micrococcales</taxon>
        <taxon>Brevibacteriaceae</taxon>
        <taxon>Brevibacterium</taxon>
    </lineage>
</organism>
<dbReference type="RefSeq" id="WP_115614108.1">
    <property type="nucleotide sequence ID" value="NZ_FXYX01000018.1"/>
</dbReference>
<protein>
    <submittedName>
        <fullName evidence="2">Helix-turn-helix domain-containing protein</fullName>
    </submittedName>
</protein>
<dbReference type="AlphaFoldDB" id="A0A2H1JV71"/>
<feature type="compositionally biased region" description="Basic and acidic residues" evidence="1">
    <location>
        <begin position="129"/>
        <end position="142"/>
    </location>
</feature>
<proteinExistence type="predicted"/>
<name>A0A2H1JV71_9MICO</name>
<feature type="compositionally biased region" description="Polar residues" evidence="1">
    <location>
        <begin position="143"/>
        <end position="156"/>
    </location>
</feature>
<evidence type="ECO:0000313" key="2">
    <source>
        <dbReference type="EMBL" id="SMX91435.1"/>
    </source>
</evidence>
<feature type="region of interest" description="Disordered" evidence="1">
    <location>
        <begin position="109"/>
        <end position="209"/>
    </location>
</feature>
<dbReference type="Gene3D" id="1.10.10.10">
    <property type="entry name" value="Winged helix-like DNA-binding domain superfamily/Winged helix DNA-binding domain"/>
    <property type="match status" value="1"/>
</dbReference>